<comment type="caution">
    <text evidence="2">The sequence shown here is derived from an EMBL/GenBank/DDBJ whole genome shotgun (WGS) entry which is preliminary data.</text>
</comment>
<dbReference type="InterPro" id="IPR018541">
    <property type="entry name" value="Ftsk_gamma"/>
</dbReference>
<evidence type="ECO:0000313" key="3">
    <source>
        <dbReference type="Proteomes" id="UP000466332"/>
    </source>
</evidence>
<evidence type="ECO:0000259" key="1">
    <source>
        <dbReference type="SMART" id="SM00843"/>
    </source>
</evidence>
<proteinExistence type="predicted"/>
<evidence type="ECO:0000313" key="2">
    <source>
        <dbReference type="EMBL" id="MYN39177.1"/>
    </source>
</evidence>
<dbReference type="InterPro" id="IPR002145">
    <property type="entry name" value="CopG"/>
</dbReference>
<name>A0ABW9WDN4_9BURK</name>
<organism evidence="2 3">
    <name type="scientific">Duganella margarita</name>
    <dbReference type="NCBI Taxonomy" id="2692170"/>
    <lineage>
        <taxon>Bacteria</taxon>
        <taxon>Pseudomonadati</taxon>
        <taxon>Pseudomonadota</taxon>
        <taxon>Betaproteobacteria</taxon>
        <taxon>Burkholderiales</taxon>
        <taxon>Oxalobacteraceae</taxon>
        <taxon>Telluria group</taxon>
        <taxon>Duganella</taxon>
    </lineage>
</organism>
<dbReference type="Proteomes" id="UP000466332">
    <property type="component" value="Unassembled WGS sequence"/>
</dbReference>
<sequence length="159" mass="18064">MTSFTFDLPPYDPLDDLQLPYEPPAATSISVPQPPVEDDYSTTKTITLRMPKDLVSQVDSLARQEDISRSHAMRRITSYVLQAIRSEPDAISEYRRVSSLLYSDAVELVERERELSVSLLQRHFRLDFRMATLLKDELERTGVVVPAANAAYCKSVIDD</sequence>
<dbReference type="InterPro" id="IPR036388">
    <property type="entry name" value="WH-like_DNA-bd_sf"/>
</dbReference>
<keyword evidence="3" id="KW-1185">Reference proteome</keyword>
<dbReference type="SUPFAM" id="SSF46785">
    <property type="entry name" value="Winged helix' DNA-binding domain"/>
    <property type="match status" value="1"/>
</dbReference>
<dbReference type="Pfam" id="PF01402">
    <property type="entry name" value="RHH_1"/>
    <property type="match status" value="1"/>
</dbReference>
<dbReference type="SMART" id="SM00843">
    <property type="entry name" value="Ftsk_gamma"/>
    <property type="match status" value="1"/>
</dbReference>
<dbReference type="Gene3D" id="1.10.10.10">
    <property type="entry name" value="Winged helix-like DNA-binding domain superfamily/Winged helix DNA-binding domain"/>
    <property type="match status" value="1"/>
</dbReference>
<dbReference type="Pfam" id="PF09397">
    <property type="entry name" value="FtsK_gamma"/>
    <property type="match status" value="1"/>
</dbReference>
<dbReference type="RefSeq" id="WP_161044294.1">
    <property type="nucleotide sequence ID" value="NZ_WWCS01000004.1"/>
</dbReference>
<dbReference type="InterPro" id="IPR036390">
    <property type="entry name" value="WH_DNA-bd_sf"/>
</dbReference>
<accession>A0ABW9WDN4</accession>
<dbReference type="EMBL" id="WWCS01000004">
    <property type="protein sequence ID" value="MYN39177.1"/>
    <property type="molecule type" value="Genomic_DNA"/>
</dbReference>
<protein>
    <submittedName>
        <fullName evidence="2">Ribbon-helix-helix protein, CopG family</fullName>
    </submittedName>
</protein>
<gene>
    <name evidence="2" type="ORF">GTP55_07315</name>
</gene>
<reference evidence="2 3" key="1">
    <citation type="submission" date="2019-12" db="EMBL/GenBank/DDBJ databases">
        <title>Novel species isolated from a subtropical stream in China.</title>
        <authorList>
            <person name="Lu H."/>
        </authorList>
    </citation>
    <scope>NUCLEOTIDE SEQUENCE [LARGE SCALE GENOMIC DNA]</scope>
    <source>
        <strain evidence="2 3">FT109W</strain>
    </source>
</reference>
<dbReference type="CDD" id="cd22231">
    <property type="entry name" value="RHH_NikR_HicB-like"/>
    <property type="match status" value="1"/>
</dbReference>
<feature type="domain" description="FtsK gamma" evidence="1">
    <location>
        <begin position="95"/>
        <end position="151"/>
    </location>
</feature>